<name>A0ABQ3DJR7_9ACTN</name>
<evidence type="ECO:0000313" key="2">
    <source>
        <dbReference type="Proteomes" id="UP000599437"/>
    </source>
</evidence>
<organism evidence="1 2">
    <name type="scientific">Streptomyces chryseus</name>
    <dbReference type="NCBI Taxonomy" id="68186"/>
    <lineage>
        <taxon>Bacteria</taxon>
        <taxon>Bacillati</taxon>
        <taxon>Actinomycetota</taxon>
        <taxon>Actinomycetes</taxon>
        <taxon>Kitasatosporales</taxon>
        <taxon>Streptomycetaceae</taxon>
        <taxon>Streptomyces</taxon>
    </lineage>
</organism>
<dbReference type="Proteomes" id="UP000599437">
    <property type="component" value="Unassembled WGS sequence"/>
</dbReference>
<gene>
    <name evidence="1" type="ORF">GCM10010346_16020</name>
</gene>
<keyword evidence="2" id="KW-1185">Reference proteome</keyword>
<dbReference type="EMBL" id="BMVO01000003">
    <property type="protein sequence ID" value="GHA94092.1"/>
    <property type="molecule type" value="Genomic_DNA"/>
</dbReference>
<sequence>MIGPAALVPLVGDLLDHLVAGDLDQAAAVLDHVVEDGDDADAYGLCIAAANATRVALQGDPPGRAPLARLLGPSSPPADPHRLFAARFLAAYGRGDREMTVALFRAAAEAGDPRVLTESVCALLARVSGLLRAGSTTPCHERT</sequence>
<evidence type="ECO:0000313" key="1">
    <source>
        <dbReference type="EMBL" id="GHA94092.1"/>
    </source>
</evidence>
<dbReference type="RefSeq" id="WP_138895153.1">
    <property type="nucleotide sequence ID" value="NZ_BMVO01000003.1"/>
</dbReference>
<reference evidence="2" key="1">
    <citation type="journal article" date="2019" name="Int. J. Syst. Evol. Microbiol.">
        <title>The Global Catalogue of Microorganisms (GCM) 10K type strain sequencing project: providing services to taxonomists for standard genome sequencing and annotation.</title>
        <authorList>
            <consortium name="The Broad Institute Genomics Platform"/>
            <consortium name="The Broad Institute Genome Sequencing Center for Infectious Disease"/>
            <person name="Wu L."/>
            <person name="Ma J."/>
        </authorList>
    </citation>
    <scope>NUCLEOTIDE SEQUENCE [LARGE SCALE GENOMIC DNA]</scope>
    <source>
        <strain evidence="2">JCM 4737</strain>
    </source>
</reference>
<proteinExistence type="predicted"/>
<protein>
    <submittedName>
        <fullName evidence="1">Uncharacterized protein</fullName>
    </submittedName>
</protein>
<comment type="caution">
    <text evidence="1">The sequence shown here is derived from an EMBL/GenBank/DDBJ whole genome shotgun (WGS) entry which is preliminary data.</text>
</comment>
<accession>A0ABQ3DJR7</accession>